<gene>
    <name evidence="3" type="primary">yojM</name>
    <name evidence="3" type="ORF">IBLFYP30_00117</name>
</gene>
<dbReference type="RefSeq" id="WP_024037354.1">
    <property type="nucleotide sequence ID" value="NZ_CACRUE010000012.1"/>
</dbReference>
<evidence type="ECO:0000313" key="3">
    <source>
        <dbReference type="EMBL" id="VYT80058.1"/>
    </source>
</evidence>
<dbReference type="AlphaFoldDB" id="A0A6N2ZQF0"/>
<proteinExistence type="inferred from homology"/>
<dbReference type="SUPFAM" id="SSF49329">
    <property type="entry name" value="Cu,Zn superoxide dismutase-like"/>
    <property type="match status" value="1"/>
</dbReference>
<dbReference type="PANTHER" id="PTHR10003">
    <property type="entry name" value="SUPEROXIDE DISMUTASE CU-ZN -RELATED"/>
    <property type="match status" value="1"/>
</dbReference>
<reference evidence="3" key="1">
    <citation type="submission" date="2019-11" db="EMBL/GenBank/DDBJ databases">
        <authorList>
            <person name="Feng L."/>
        </authorList>
    </citation>
    <scope>NUCLEOTIDE SEQUENCE</scope>
    <source>
        <strain evidence="3">IbartlettiiLFYP30</strain>
    </source>
</reference>
<dbReference type="GO" id="GO:0006801">
    <property type="term" value="P:superoxide metabolic process"/>
    <property type="evidence" value="ECO:0007669"/>
    <property type="project" value="InterPro"/>
</dbReference>
<evidence type="ECO:0000259" key="2">
    <source>
        <dbReference type="Pfam" id="PF00080"/>
    </source>
</evidence>
<sequence>MDNSCQQYNLNQLFATYDPQRPTAYARIRGGKIAPCIDGNVFFYQLEGGVYIKAYITGIPDTDQNGDITRFHGFHIHEKGDCKVGTETDPFPNTGSHFNPSESQHPFHAGDLPPILASDGIGILSVYTSYFTVADIINKSVVLHEGYDDFSTQPAGNSGAKIACGRILPYNY</sequence>
<protein>
    <submittedName>
        <fullName evidence="3">Superoxide dismutase-like protein YojM</fullName>
    </submittedName>
</protein>
<dbReference type="InterPro" id="IPR001424">
    <property type="entry name" value="SOD_Cu_Zn_dom"/>
</dbReference>
<organism evidence="3">
    <name type="scientific">Intestinibacter bartlettii</name>
    <dbReference type="NCBI Taxonomy" id="261299"/>
    <lineage>
        <taxon>Bacteria</taxon>
        <taxon>Bacillati</taxon>
        <taxon>Bacillota</taxon>
        <taxon>Clostridia</taxon>
        <taxon>Peptostreptococcales</taxon>
        <taxon>Peptostreptococcaceae</taxon>
        <taxon>Intestinibacter</taxon>
    </lineage>
</organism>
<accession>A0A6N2ZQF0</accession>
<name>A0A6N2ZQF0_9FIRM</name>
<dbReference type="EMBL" id="CACRUE010000012">
    <property type="protein sequence ID" value="VYT80058.1"/>
    <property type="molecule type" value="Genomic_DNA"/>
</dbReference>
<dbReference type="Pfam" id="PF00080">
    <property type="entry name" value="Sod_Cu"/>
    <property type="match status" value="1"/>
</dbReference>
<dbReference type="InterPro" id="IPR024134">
    <property type="entry name" value="SOD_Cu/Zn_/chaperone"/>
</dbReference>
<comment type="similarity">
    <text evidence="1">Belongs to the Cu-Zn superoxide dismutase family.</text>
</comment>
<dbReference type="Gene3D" id="2.60.40.200">
    <property type="entry name" value="Superoxide dismutase, copper/zinc binding domain"/>
    <property type="match status" value="1"/>
</dbReference>
<feature type="domain" description="Superoxide dismutase copper/zinc binding" evidence="2">
    <location>
        <begin position="38"/>
        <end position="167"/>
    </location>
</feature>
<evidence type="ECO:0000256" key="1">
    <source>
        <dbReference type="ARBA" id="ARBA00010457"/>
    </source>
</evidence>
<dbReference type="InterPro" id="IPR036423">
    <property type="entry name" value="SOD-like_Cu/Zn_dom_sf"/>
</dbReference>
<dbReference type="GO" id="GO:0005507">
    <property type="term" value="F:copper ion binding"/>
    <property type="evidence" value="ECO:0007669"/>
    <property type="project" value="InterPro"/>
</dbReference>